<gene>
    <name evidence="1" type="ORF">UY3_06394</name>
</gene>
<evidence type="ECO:0000313" key="1">
    <source>
        <dbReference type="EMBL" id="EMP36412.1"/>
    </source>
</evidence>
<organism evidence="1 2">
    <name type="scientific">Chelonia mydas</name>
    <name type="common">Green sea-turtle</name>
    <name type="synonym">Chelonia agassizi</name>
    <dbReference type="NCBI Taxonomy" id="8469"/>
    <lineage>
        <taxon>Eukaryota</taxon>
        <taxon>Metazoa</taxon>
        <taxon>Chordata</taxon>
        <taxon>Craniata</taxon>
        <taxon>Vertebrata</taxon>
        <taxon>Euteleostomi</taxon>
        <taxon>Archelosauria</taxon>
        <taxon>Testudinata</taxon>
        <taxon>Testudines</taxon>
        <taxon>Cryptodira</taxon>
        <taxon>Durocryptodira</taxon>
        <taxon>Americhelydia</taxon>
        <taxon>Chelonioidea</taxon>
        <taxon>Cheloniidae</taxon>
        <taxon>Chelonia</taxon>
    </lineage>
</organism>
<keyword evidence="2" id="KW-1185">Reference proteome</keyword>
<dbReference type="Proteomes" id="UP000031443">
    <property type="component" value="Unassembled WGS sequence"/>
</dbReference>
<protein>
    <submittedName>
        <fullName evidence="1">Uncharacterized protein</fullName>
    </submittedName>
</protein>
<proteinExistence type="predicted"/>
<evidence type="ECO:0000313" key="2">
    <source>
        <dbReference type="Proteomes" id="UP000031443"/>
    </source>
</evidence>
<accession>M7C773</accession>
<dbReference type="AlphaFoldDB" id="M7C773"/>
<dbReference type="EMBL" id="KB525358">
    <property type="protein sequence ID" value="EMP36412.1"/>
    <property type="molecule type" value="Genomic_DNA"/>
</dbReference>
<sequence>MVSSGAPMGAAGAVPVDGAACRDAWQHLRKGAREGTCCCFQELLERKEGQDSGTSKKCRSKLHKDSPRCYSECGPQIYGTQEYTISDETTGTVHYPVSDIGQYQMLQKKEQEPHMDSCGIASI</sequence>
<name>M7C773_CHEMY</name>
<reference evidence="2" key="1">
    <citation type="journal article" date="2013" name="Nat. Genet.">
        <title>The draft genomes of soft-shell turtle and green sea turtle yield insights into the development and evolution of the turtle-specific body plan.</title>
        <authorList>
            <person name="Wang Z."/>
            <person name="Pascual-Anaya J."/>
            <person name="Zadissa A."/>
            <person name="Li W."/>
            <person name="Niimura Y."/>
            <person name="Huang Z."/>
            <person name="Li C."/>
            <person name="White S."/>
            <person name="Xiong Z."/>
            <person name="Fang D."/>
            <person name="Wang B."/>
            <person name="Ming Y."/>
            <person name="Chen Y."/>
            <person name="Zheng Y."/>
            <person name="Kuraku S."/>
            <person name="Pignatelli M."/>
            <person name="Herrero J."/>
            <person name="Beal K."/>
            <person name="Nozawa M."/>
            <person name="Li Q."/>
            <person name="Wang J."/>
            <person name="Zhang H."/>
            <person name="Yu L."/>
            <person name="Shigenobu S."/>
            <person name="Wang J."/>
            <person name="Liu J."/>
            <person name="Flicek P."/>
            <person name="Searle S."/>
            <person name="Wang J."/>
            <person name="Kuratani S."/>
            <person name="Yin Y."/>
            <person name="Aken B."/>
            <person name="Zhang G."/>
            <person name="Irie N."/>
        </authorList>
    </citation>
    <scope>NUCLEOTIDE SEQUENCE [LARGE SCALE GENOMIC DNA]</scope>
</reference>